<comment type="caution">
    <text evidence="1">The sequence shown here is derived from an EMBL/GenBank/DDBJ whole genome shotgun (WGS) entry which is preliminary data.</text>
</comment>
<organism evidence="1 2">
    <name type="scientific">Pristionchus mayeri</name>
    <dbReference type="NCBI Taxonomy" id="1317129"/>
    <lineage>
        <taxon>Eukaryota</taxon>
        <taxon>Metazoa</taxon>
        <taxon>Ecdysozoa</taxon>
        <taxon>Nematoda</taxon>
        <taxon>Chromadorea</taxon>
        <taxon>Rhabditida</taxon>
        <taxon>Rhabditina</taxon>
        <taxon>Diplogasteromorpha</taxon>
        <taxon>Diplogasteroidea</taxon>
        <taxon>Neodiplogasteridae</taxon>
        <taxon>Pristionchus</taxon>
    </lineage>
</organism>
<dbReference type="EMBL" id="BTRK01000005">
    <property type="protein sequence ID" value="GMR51555.1"/>
    <property type="molecule type" value="Genomic_DNA"/>
</dbReference>
<evidence type="ECO:0000313" key="2">
    <source>
        <dbReference type="Proteomes" id="UP001328107"/>
    </source>
</evidence>
<keyword evidence="2" id="KW-1185">Reference proteome</keyword>
<accession>A0AAN5I4X3</accession>
<sequence length="153" mass="17748">MDFLSRLAFTHLSIDYCDFDENQKFEGKTRLFSVLVNVKLRSVTLDVENPESFIDESFLREYSECTKLPQLVVRLSADISAFLRPNISFAESLSRFGTIELYLLVIDTNWLLPALLNRLREKTPGVWRFLITDRISLGNIKVNLTSDVEVRLR</sequence>
<name>A0AAN5I4X3_9BILA</name>
<evidence type="ECO:0000313" key="1">
    <source>
        <dbReference type="EMBL" id="GMR51555.1"/>
    </source>
</evidence>
<proteinExistence type="predicted"/>
<dbReference type="AlphaFoldDB" id="A0AAN5I4X3"/>
<protein>
    <submittedName>
        <fullName evidence="1">Uncharacterized protein</fullName>
    </submittedName>
</protein>
<dbReference type="Proteomes" id="UP001328107">
    <property type="component" value="Unassembled WGS sequence"/>
</dbReference>
<reference evidence="2" key="1">
    <citation type="submission" date="2022-10" db="EMBL/GenBank/DDBJ databases">
        <title>Genome assembly of Pristionchus species.</title>
        <authorList>
            <person name="Yoshida K."/>
            <person name="Sommer R.J."/>
        </authorList>
    </citation>
    <scope>NUCLEOTIDE SEQUENCE [LARGE SCALE GENOMIC DNA]</scope>
    <source>
        <strain evidence="2">RS5460</strain>
    </source>
</reference>
<gene>
    <name evidence="1" type="ORF">PMAYCL1PPCAC_21750</name>
</gene>